<dbReference type="EMBL" id="LT985188">
    <property type="protein sequence ID" value="SPD86259.1"/>
    <property type="molecule type" value="Genomic_DNA"/>
</dbReference>
<evidence type="ECO:0000313" key="5">
    <source>
        <dbReference type="Proteomes" id="UP000238164"/>
    </source>
</evidence>
<feature type="region of interest" description="Disordered" evidence="2">
    <location>
        <begin position="73"/>
        <end position="172"/>
    </location>
</feature>
<evidence type="ECO:0000259" key="3">
    <source>
        <dbReference type="PROSITE" id="PS50006"/>
    </source>
</evidence>
<dbReference type="KEGG" id="mgg:MPLG2_1223"/>
<gene>
    <name evidence="4" type="ORF">MPLG2_1223</name>
</gene>
<feature type="compositionally biased region" description="Low complexity" evidence="2">
    <location>
        <begin position="117"/>
        <end position="132"/>
    </location>
</feature>
<dbReference type="CDD" id="cd00060">
    <property type="entry name" value="FHA"/>
    <property type="match status" value="1"/>
</dbReference>
<dbReference type="SMART" id="SM00240">
    <property type="entry name" value="FHA"/>
    <property type="match status" value="1"/>
</dbReference>
<feature type="compositionally biased region" description="Pro residues" evidence="2">
    <location>
        <begin position="156"/>
        <end position="166"/>
    </location>
</feature>
<reference evidence="4 5" key="1">
    <citation type="submission" date="2018-02" db="EMBL/GenBank/DDBJ databases">
        <authorList>
            <person name="Cohen D.B."/>
            <person name="Kent A.D."/>
        </authorList>
    </citation>
    <scope>NUCLEOTIDE SEQUENCE [LARGE SCALE GENOMIC DNA]</scope>
    <source>
        <strain evidence="4">1</strain>
    </source>
</reference>
<protein>
    <submittedName>
        <fullName evidence="4">Zinc-ribbon domain-containing protein</fullName>
    </submittedName>
</protein>
<feature type="domain" description="FHA" evidence="3">
    <location>
        <begin position="217"/>
        <end position="267"/>
    </location>
</feature>
<dbReference type="InterPro" id="IPR008984">
    <property type="entry name" value="SMAD_FHA_dom_sf"/>
</dbReference>
<keyword evidence="1" id="KW-0597">Phosphoprotein</keyword>
<sequence>MAICPAGHTSSSNDYCDTCGLPIEQGQAPAAAPQPSAPEGAQCPNCHTVNAPDALFCEACGYDFTTGTLPRTAVEPSSVEPSPAELVESPEVEDSQVEPTAPVELAETTAPDEPDEASAPAVEPVETPAAPADPDEALDAPDDTPAPDQPWEAPAAPDPSPGPLPPHAGRLLHPQPTSVDWVAEVWIDPDWYATQGSSDALPSAGLPEVVPLRSASALIGRVSVSRNIHPDIDCDPDTGVSRRHAQISTDGTRWWIEDLESANGTFIGSPAGPLPTDPIGRGRVEFAPDQRIYVGGWTRIVIRAATDDEREAFTV</sequence>
<dbReference type="SUPFAM" id="SSF49879">
    <property type="entry name" value="SMAD/FHA domain"/>
    <property type="match status" value="1"/>
</dbReference>
<organism evidence="4 5">
    <name type="scientific">Micropruina glycogenica</name>
    <dbReference type="NCBI Taxonomy" id="75385"/>
    <lineage>
        <taxon>Bacteria</taxon>
        <taxon>Bacillati</taxon>
        <taxon>Actinomycetota</taxon>
        <taxon>Actinomycetes</taxon>
        <taxon>Propionibacteriales</taxon>
        <taxon>Nocardioidaceae</taxon>
        <taxon>Micropruina</taxon>
    </lineage>
</organism>
<accession>A0A2N9JFD5</accession>
<dbReference type="Pfam" id="PF00498">
    <property type="entry name" value="FHA"/>
    <property type="match status" value="1"/>
</dbReference>
<dbReference type="RefSeq" id="WP_105185294.1">
    <property type="nucleotide sequence ID" value="NZ_BAAAGO010000018.1"/>
</dbReference>
<dbReference type="PROSITE" id="PS50006">
    <property type="entry name" value="FHA_DOMAIN"/>
    <property type="match status" value="1"/>
</dbReference>
<dbReference type="InterPro" id="IPR000253">
    <property type="entry name" value="FHA_dom"/>
</dbReference>
<keyword evidence="5" id="KW-1185">Reference proteome</keyword>
<proteinExistence type="predicted"/>
<evidence type="ECO:0000313" key="4">
    <source>
        <dbReference type="EMBL" id="SPD86259.1"/>
    </source>
</evidence>
<dbReference type="AlphaFoldDB" id="A0A2N9JFD5"/>
<name>A0A2N9JFD5_9ACTN</name>
<evidence type="ECO:0000256" key="1">
    <source>
        <dbReference type="ARBA" id="ARBA00022553"/>
    </source>
</evidence>
<dbReference type="Gene3D" id="2.60.200.20">
    <property type="match status" value="1"/>
</dbReference>
<evidence type="ECO:0000256" key="2">
    <source>
        <dbReference type="SAM" id="MobiDB-lite"/>
    </source>
</evidence>
<feature type="compositionally biased region" description="Acidic residues" evidence="2">
    <location>
        <begin position="133"/>
        <end position="142"/>
    </location>
</feature>
<dbReference type="OrthoDB" id="5111283at2"/>
<dbReference type="Proteomes" id="UP000238164">
    <property type="component" value="Chromosome 1"/>
</dbReference>